<dbReference type="GO" id="GO:0043772">
    <property type="term" value="F:acyl-phosphate glycerol-3-phosphate acyltransferase activity"/>
    <property type="evidence" value="ECO:0007669"/>
    <property type="project" value="UniProtKB-UniRule"/>
</dbReference>
<accession>A0A077DI60</accession>
<protein>
    <recommendedName>
        <fullName evidence="10">Glycerol-3-phosphate acyltransferase</fullName>
    </recommendedName>
    <alternativeName>
        <fullName evidence="10">Acyl-PO4 G3P acyltransferase</fullName>
    </alternativeName>
    <alternativeName>
        <fullName evidence="10">Acyl-phosphate--glycerol-3-phosphate acyltransferase</fullName>
    </alternativeName>
    <alternativeName>
        <fullName evidence="10">G3P acyltransferase</fullName>
        <shortName evidence="10">GPAT</shortName>
        <ecNumber evidence="10">2.3.1.275</ecNumber>
    </alternativeName>
    <alternativeName>
        <fullName evidence="10">Lysophosphatidic acid synthase</fullName>
        <shortName evidence="10">LPA synthase</shortName>
    </alternativeName>
</protein>
<dbReference type="PANTHER" id="PTHR30309">
    <property type="entry name" value="INNER MEMBRANE PROTEIN YGIH"/>
    <property type="match status" value="1"/>
</dbReference>
<organism evidence="11 12">
    <name type="scientific">Basilea psittacipulmonis DSM 24701</name>
    <dbReference type="NCBI Taxonomy" id="1072685"/>
    <lineage>
        <taxon>Bacteria</taxon>
        <taxon>Pseudomonadati</taxon>
        <taxon>Pseudomonadota</taxon>
        <taxon>Betaproteobacteria</taxon>
        <taxon>Burkholderiales</taxon>
        <taxon>Alcaligenaceae</taxon>
        <taxon>Basilea</taxon>
    </lineage>
</organism>
<dbReference type="GO" id="GO:0008654">
    <property type="term" value="P:phospholipid biosynthetic process"/>
    <property type="evidence" value="ECO:0007669"/>
    <property type="project" value="UniProtKB-UniRule"/>
</dbReference>
<dbReference type="NCBIfam" id="TIGR00023">
    <property type="entry name" value="glycerol-3-phosphate 1-O-acyltransferase PlsY"/>
    <property type="match status" value="1"/>
</dbReference>
<comment type="subunit">
    <text evidence="10">Probably interacts with PlsX.</text>
</comment>
<proteinExistence type="inferred from homology"/>
<keyword evidence="7 10" id="KW-0472">Membrane</keyword>
<dbReference type="OrthoDB" id="9777124at2"/>
<comment type="similarity">
    <text evidence="10">Belongs to the PlsY family.</text>
</comment>
<dbReference type="SMART" id="SM01207">
    <property type="entry name" value="G3P_acyltransf"/>
    <property type="match status" value="1"/>
</dbReference>
<keyword evidence="12" id="KW-1185">Reference proteome</keyword>
<evidence type="ECO:0000313" key="11">
    <source>
        <dbReference type="EMBL" id="AIL32838.1"/>
    </source>
</evidence>
<evidence type="ECO:0000256" key="4">
    <source>
        <dbReference type="ARBA" id="ARBA00022692"/>
    </source>
</evidence>
<keyword evidence="4 10" id="KW-0812">Transmembrane</keyword>
<reference evidence="11 12" key="1">
    <citation type="journal article" date="2014" name="BMC Genomics">
        <title>A genomic perspective on a new bacterial genus and species from the Alcaligenaceae family, Basilea psittacipulmonis.</title>
        <authorList>
            <person name="Whiteson K.L."/>
            <person name="Hernandez D."/>
            <person name="Lazarevic V."/>
            <person name="Gaia N."/>
            <person name="Farinelli L."/>
            <person name="Francois P."/>
            <person name="Pilo P."/>
            <person name="Frey J."/>
            <person name="Schrenzel J."/>
        </authorList>
    </citation>
    <scope>NUCLEOTIDE SEQUENCE [LARGE SCALE GENOMIC DNA]</scope>
    <source>
        <strain evidence="11 12">DSM 24701</strain>
    </source>
</reference>
<keyword evidence="1 10" id="KW-1003">Cell membrane</keyword>
<dbReference type="InterPro" id="IPR003811">
    <property type="entry name" value="G3P_acylTferase_PlsY"/>
</dbReference>
<dbReference type="STRING" id="1072685.IX83_05480"/>
<evidence type="ECO:0000256" key="7">
    <source>
        <dbReference type="ARBA" id="ARBA00023136"/>
    </source>
</evidence>
<dbReference type="HOGENOM" id="CLU_081254_4_0_4"/>
<keyword evidence="3 10" id="KW-0808">Transferase</keyword>
<comment type="catalytic activity">
    <reaction evidence="10">
        <text>an acyl phosphate + sn-glycerol 3-phosphate = a 1-acyl-sn-glycero-3-phosphate + phosphate</text>
        <dbReference type="Rhea" id="RHEA:34075"/>
        <dbReference type="ChEBI" id="CHEBI:43474"/>
        <dbReference type="ChEBI" id="CHEBI:57597"/>
        <dbReference type="ChEBI" id="CHEBI:57970"/>
        <dbReference type="ChEBI" id="CHEBI:59918"/>
        <dbReference type="EC" id="2.3.1.275"/>
    </reaction>
</comment>
<comment type="pathway">
    <text evidence="10">Lipid metabolism; phospholipid metabolism.</text>
</comment>
<dbReference type="RefSeq" id="WP_038499960.1">
    <property type="nucleotide sequence ID" value="NZ_AFWK01000008.1"/>
</dbReference>
<dbReference type="KEGG" id="bpsi:IX83_05480"/>
<comment type="subcellular location">
    <subcellularLocation>
        <location evidence="10">Cell membrane</location>
        <topology evidence="10">Multi-pass membrane protein</topology>
    </subcellularLocation>
</comment>
<evidence type="ECO:0000256" key="8">
    <source>
        <dbReference type="ARBA" id="ARBA00023209"/>
    </source>
</evidence>
<sequence>MSLALLVFVVSFLLGSIPFAVIVSKAFKLDDPRNFGSGNPGATNVLRTGNKKAAALTLLGDMIKGFIPVAFCHWVLVDQYQLSENLIAYSLLGAFLGHIYSIFLKFKGGKGVSTSLGVLLGLHPLLAFIVLFIWIAVAFITGYSSLAAIIAAVCAPAIYALGTGSLFGDFNLTTQICLIIMVLVLLYRHKTNIQKLLNGQESGFKKRQK</sequence>
<gene>
    <name evidence="10" type="primary">plsY</name>
    <name evidence="11" type="ORF">IX83_05480</name>
</gene>
<evidence type="ECO:0000313" key="12">
    <source>
        <dbReference type="Proteomes" id="UP000028945"/>
    </source>
</evidence>
<name>A0A077DI60_9BURK</name>
<dbReference type="EMBL" id="CP009238">
    <property type="protein sequence ID" value="AIL32838.1"/>
    <property type="molecule type" value="Genomic_DNA"/>
</dbReference>
<dbReference type="eggNOG" id="COG0344">
    <property type="taxonomic scope" value="Bacteria"/>
</dbReference>
<dbReference type="PANTHER" id="PTHR30309:SF0">
    <property type="entry name" value="GLYCEROL-3-PHOSPHATE ACYLTRANSFERASE-RELATED"/>
    <property type="match status" value="1"/>
</dbReference>
<keyword evidence="2 10" id="KW-0444">Lipid biosynthesis</keyword>
<dbReference type="HAMAP" id="MF_01043">
    <property type="entry name" value="PlsY"/>
    <property type="match status" value="1"/>
</dbReference>
<evidence type="ECO:0000256" key="3">
    <source>
        <dbReference type="ARBA" id="ARBA00022679"/>
    </source>
</evidence>
<comment type="caution">
    <text evidence="10">Lacks conserved residue(s) required for the propagation of feature annotation.</text>
</comment>
<dbReference type="Pfam" id="PF02660">
    <property type="entry name" value="G3P_acyltransf"/>
    <property type="match status" value="1"/>
</dbReference>
<dbReference type="EC" id="2.3.1.275" evidence="10"/>
<feature type="transmembrane region" description="Helical" evidence="10">
    <location>
        <begin position="125"/>
        <end position="158"/>
    </location>
</feature>
<keyword evidence="5 10" id="KW-1133">Transmembrane helix</keyword>
<keyword evidence="6 10" id="KW-0443">Lipid metabolism</keyword>
<dbReference type="AlphaFoldDB" id="A0A077DI60"/>
<keyword evidence="8 10" id="KW-0594">Phospholipid biosynthesis</keyword>
<evidence type="ECO:0000256" key="1">
    <source>
        <dbReference type="ARBA" id="ARBA00022475"/>
    </source>
</evidence>
<evidence type="ECO:0000256" key="9">
    <source>
        <dbReference type="ARBA" id="ARBA00023264"/>
    </source>
</evidence>
<feature type="transmembrane region" description="Helical" evidence="10">
    <location>
        <begin position="86"/>
        <end position="104"/>
    </location>
</feature>
<dbReference type="Proteomes" id="UP000028945">
    <property type="component" value="Chromosome"/>
</dbReference>
<evidence type="ECO:0000256" key="6">
    <source>
        <dbReference type="ARBA" id="ARBA00023098"/>
    </source>
</evidence>
<keyword evidence="9 10" id="KW-1208">Phospholipid metabolism</keyword>
<evidence type="ECO:0000256" key="2">
    <source>
        <dbReference type="ARBA" id="ARBA00022516"/>
    </source>
</evidence>
<evidence type="ECO:0000256" key="10">
    <source>
        <dbReference type="HAMAP-Rule" id="MF_01043"/>
    </source>
</evidence>
<feature type="transmembrane region" description="Helical" evidence="10">
    <location>
        <begin position="170"/>
        <end position="187"/>
    </location>
</feature>
<dbReference type="UniPathway" id="UPA00085"/>
<evidence type="ECO:0000256" key="5">
    <source>
        <dbReference type="ARBA" id="ARBA00022989"/>
    </source>
</evidence>
<dbReference type="GO" id="GO:0005886">
    <property type="term" value="C:plasma membrane"/>
    <property type="evidence" value="ECO:0007669"/>
    <property type="project" value="UniProtKB-SubCell"/>
</dbReference>
<comment type="function">
    <text evidence="10">Catalyzes the transfer of an acyl group from acyl-phosphate (acyl-PO(4)) to glycerol-3-phosphate (G3P) to form lysophosphatidic acid (LPA). This enzyme utilizes acyl-phosphate as fatty acyl donor, but not acyl-CoA or acyl-ACP.</text>
</comment>